<feature type="domain" description="Leucine-binding protein" evidence="5">
    <location>
        <begin position="99"/>
        <end position="409"/>
    </location>
</feature>
<organism evidence="6 7">
    <name type="scientific">Capillimicrobium parvum</name>
    <dbReference type="NCBI Taxonomy" id="2884022"/>
    <lineage>
        <taxon>Bacteria</taxon>
        <taxon>Bacillati</taxon>
        <taxon>Actinomycetota</taxon>
        <taxon>Thermoleophilia</taxon>
        <taxon>Solirubrobacterales</taxon>
        <taxon>Capillimicrobiaceae</taxon>
        <taxon>Capillimicrobium</taxon>
    </lineage>
</organism>
<evidence type="ECO:0000256" key="3">
    <source>
        <dbReference type="SAM" id="MobiDB-lite"/>
    </source>
</evidence>
<dbReference type="Proteomes" id="UP001162834">
    <property type="component" value="Chromosome"/>
</dbReference>
<feature type="region of interest" description="Disordered" evidence="3">
    <location>
        <begin position="54"/>
        <end position="77"/>
    </location>
</feature>
<accession>A0A9E6XVB0</accession>
<keyword evidence="2 4" id="KW-0732">Signal</keyword>
<dbReference type="InterPro" id="IPR028082">
    <property type="entry name" value="Peripla_BP_I"/>
</dbReference>
<dbReference type="InterPro" id="IPR028081">
    <property type="entry name" value="Leu-bd"/>
</dbReference>
<dbReference type="InterPro" id="IPR051010">
    <property type="entry name" value="BCAA_transport"/>
</dbReference>
<evidence type="ECO:0000256" key="2">
    <source>
        <dbReference type="ARBA" id="ARBA00022729"/>
    </source>
</evidence>
<comment type="similarity">
    <text evidence="1">Belongs to the leucine-binding protein family.</text>
</comment>
<dbReference type="Gene3D" id="3.40.50.2300">
    <property type="match status" value="2"/>
</dbReference>
<feature type="compositionally biased region" description="Low complexity" evidence="3">
    <location>
        <begin position="54"/>
        <end position="76"/>
    </location>
</feature>
<sequence length="457" mass="46253">MRRLARSIPAVRPRPAIAALLAAGALGVVAGCGSNDSSTSPATGASTSAASTAASTAAPTTAEAPASTTPAAGGSSQSVTDYAAYVGGSGKADAGKSPVYVGWVNQEGGQQTIGAAATDGADLAVQAVNDMYGGIDGHPLKLKKCFIKSAEEEGTSCAQKLGNDPDVKLVVMGGVAIGIQAFYSSIDKPVITGVAVTPVDGAQKNATVLFGDATHVLGPFGTYARDVLGAKTAALVYPNISGITDGAAALQKGLQDAGITVKRVGYSQGQTDLIGPLTAAGAQNADIVIPYSDASGCVNQAKALKQLGITDNKKIVSAPLCLNPTVSEGLGGDYPIWTYAIASSLYGDPTDPGMKPYMALTEKYKVKTAPDPWVIVSFGTMLTAAKILNQVGPDKATTAAIVDAAHSFKGPVALGAPSLQCGKDPKAPAICNDQTQFFTYNGKNDFKKAAPWSRPPS</sequence>
<evidence type="ECO:0000259" key="5">
    <source>
        <dbReference type="Pfam" id="PF13458"/>
    </source>
</evidence>
<dbReference type="Pfam" id="PF13458">
    <property type="entry name" value="Peripla_BP_6"/>
    <property type="match status" value="1"/>
</dbReference>
<name>A0A9E6XVB0_9ACTN</name>
<dbReference type="SUPFAM" id="SSF53822">
    <property type="entry name" value="Periplasmic binding protein-like I"/>
    <property type="match status" value="1"/>
</dbReference>
<dbReference type="KEGG" id="sbae:DSM104329_00810"/>
<dbReference type="PANTHER" id="PTHR30483:SF6">
    <property type="entry name" value="PERIPLASMIC BINDING PROTEIN OF ABC TRANSPORTER FOR NATURAL AMINO ACIDS"/>
    <property type="match status" value="1"/>
</dbReference>
<evidence type="ECO:0000256" key="1">
    <source>
        <dbReference type="ARBA" id="ARBA00010062"/>
    </source>
</evidence>
<keyword evidence="7" id="KW-1185">Reference proteome</keyword>
<evidence type="ECO:0000313" key="6">
    <source>
        <dbReference type="EMBL" id="UGS34432.1"/>
    </source>
</evidence>
<gene>
    <name evidence="6" type="ORF">DSM104329_00810</name>
</gene>
<dbReference type="PROSITE" id="PS51257">
    <property type="entry name" value="PROKAR_LIPOPROTEIN"/>
    <property type="match status" value="1"/>
</dbReference>
<dbReference type="AlphaFoldDB" id="A0A9E6XVB0"/>
<evidence type="ECO:0000313" key="7">
    <source>
        <dbReference type="Proteomes" id="UP001162834"/>
    </source>
</evidence>
<evidence type="ECO:0000256" key="4">
    <source>
        <dbReference type="SAM" id="SignalP"/>
    </source>
</evidence>
<feature type="chain" id="PRO_5039558528" description="Leucine-binding protein domain-containing protein" evidence="4">
    <location>
        <begin position="31"/>
        <end position="457"/>
    </location>
</feature>
<protein>
    <recommendedName>
        <fullName evidence="5">Leucine-binding protein domain-containing protein</fullName>
    </recommendedName>
</protein>
<reference evidence="6" key="1">
    <citation type="journal article" date="2022" name="Int. J. Syst. Evol. Microbiol.">
        <title>Pseudomonas aegrilactucae sp. nov. and Pseudomonas morbosilactucae sp. nov., pathogens causing bacterial rot of lettuce in Japan.</title>
        <authorList>
            <person name="Sawada H."/>
            <person name="Fujikawa T."/>
            <person name="Satou M."/>
        </authorList>
    </citation>
    <scope>NUCLEOTIDE SEQUENCE</scope>
    <source>
        <strain evidence="6">0166_1</strain>
    </source>
</reference>
<dbReference type="PANTHER" id="PTHR30483">
    <property type="entry name" value="LEUCINE-SPECIFIC-BINDING PROTEIN"/>
    <property type="match status" value="1"/>
</dbReference>
<feature type="signal peptide" evidence="4">
    <location>
        <begin position="1"/>
        <end position="30"/>
    </location>
</feature>
<proteinExistence type="inferred from homology"/>
<dbReference type="EMBL" id="CP087164">
    <property type="protein sequence ID" value="UGS34432.1"/>
    <property type="molecule type" value="Genomic_DNA"/>
</dbReference>